<dbReference type="InterPro" id="IPR005337">
    <property type="entry name" value="RapZ-like"/>
</dbReference>
<sequence length="283" mass="32965">MHIVIVTGLSGAGKSQALHTLEDQGYYCVDNLPIELLDPLCKTERILKLKKIAIGIDARCGKSCINHFPELARKLKEHYKTDIIYLYANKNTILKRYDETRRRHPLSSPKQTLQQCILNEEQLLTPIRKMSDLEIDTSQMDIYTLATLIKERICIMQDFQLSLVFQSFGFKYGTPRDSDFLFDVRCLPNPYWEPALRQHSGLEEVIINWLDKQELMQEMQKDLIELLQKWIPYFIKNQRSYLTVSIGCTGGHHRSVYLVEKLSEHFKKQGTTAIIAAHRELQH</sequence>
<feature type="domain" description="RapZ-like N-terminal" evidence="5">
    <location>
        <begin position="1"/>
        <end position="153"/>
    </location>
</feature>
<dbReference type="HAMAP" id="MF_00636">
    <property type="entry name" value="RapZ_like"/>
    <property type="match status" value="1"/>
</dbReference>
<evidence type="ECO:0000259" key="6">
    <source>
        <dbReference type="Pfam" id="PF22740"/>
    </source>
</evidence>
<keyword evidence="3 4" id="KW-0342">GTP-binding</keyword>
<dbReference type="PANTHER" id="PTHR30448:SF0">
    <property type="entry name" value="RNASE ADAPTER PROTEIN RAPZ"/>
    <property type="match status" value="1"/>
</dbReference>
<dbReference type="Pfam" id="PF22740">
    <property type="entry name" value="PapZ_C"/>
    <property type="match status" value="1"/>
</dbReference>
<organism evidence="7">
    <name type="scientific">Leucothrix mucor</name>
    <dbReference type="NCBI Taxonomy" id="45248"/>
    <lineage>
        <taxon>Bacteria</taxon>
        <taxon>Pseudomonadati</taxon>
        <taxon>Pseudomonadota</taxon>
        <taxon>Gammaproteobacteria</taxon>
        <taxon>Thiotrichales</taxon>
        <taxon>Thiotrichaceae</taxon>
        <taxon>Leucothrix</taxon>
    </lineage>
</organism>
<keyword evidence="2 4" id="KW-0067">ATP-binding</keyword>
<dbReference type="PIRSF" id="PIRSF005052">
    <property type="entry name" value="P-loopkin"/>
    <property type="match status" value="1"/>
</dbReference>
<dbReference type="GO" id="GO:0005525">
    <property type="term" value="F:GTP binding"/>
    <property type="evidence" value="ECO:0007669"/>
    <property type="project" value="UniProtKB-UniRule"/>
</dbReference>
<proteinExistence type="inferred from homology"/>
<dbReference type="InterPro" id="IPR027417">
    <property type="entry name" value="P-loop_NTPase"/>
</dbReference>
<name>A0A7V2SY87_LEUMU</name>
<dbReference type="NCBIfam" id="NF003828">
    <property type="entry name" value="PRK05416.1"/>
    <property type="match status" value="1"/>
</dbReference>
<dbReference type="AlphaFoldDB" id="A0A7V2SY87"/>
<keyword evidence="1 4" id="KW-0547">Nucleotide-binding</keyword>
<reference evidence="7" key="1">
    <citation type="journal article" date="2020" name="mSystems">
        <title>Genome- and Community-Level Interaction Insights into Carbon Utilization and Element Cycling Functions of Hydrothermarchaeota in Hydrothermal Sediment.</title>
        <authorList>
            <person name="Zhou Z."/>
            <person name="Liu Y."/>
            <person name="Xu W."/>
            <person name="Pan J."/>
            <person name="Luo Z.H."/>
            <person name="Li M."/>
        </authorList>
    </citation>
    <scope>NUCLEOTIDE SEQUENCE [LARGE SCALE GENOMIC DNA]</scope>
    <source>
        <strain evidence="7">HyVt-493</strain>
    </source>
</reference>
<evidence type="ECO:0000256" key="4">
    <source>
        <dbReference type="HAMAP-Rule" id="MF_00636"/>
    </source>
</evidence>
<protein>
    <submittedName>
        <fullName evidence="7">RNase adapter RapZ</fullName>
    </submittedName>
</protein>
<evidence type="ECO:0000256" key="3">
    <source>
        <dbReference type="ARBA" id="ARBA00023134"/>
    </source>
</evidence>
<dbReference type="EMBL" id="DRMS01000093">
    <property type="protein sequence ID" value="HFC91635.1"/>
    <property type="molecule type" value="Genomic_DNA"/>
</dbReference>
<dbReference type="InterPro" id="IPR053930">
    <property type="entry name" value="RapZ-like_N"/>
</dbReference>
<feature type="domain" description="RapZ C-terminal" evidence="6">
    <location>
        <begin position="162"/>
        <end position="281"/>
    </location>
</feature>
<dbReference type="Gene3D" id="3.40.50.300">
    <property type="entry name" value="P-loop containing nucleotide triphosphate hydrolases"/>
    <property type="match status" value="1"/>
</dbReference>
<dbReference type="Proteomes" id="UP000885750">
    <property type="component" value="Unassembled WGS sequence"/>
</dbReference>
<evidence type="ECO:0000256" key="2">
    <source>
        <dbReference type="ARBA" id="ARBA00022840"/>
    </source>
</evidence>
<gene>
    <name evidence="7" type="primary">rapZ</name>
    <name evidence="7" type="ORF">ENJ51_02345</name>
</gene>
<dbReference type="PANTHER" id="PTHR30448">
    <property type="entry name" value="RNASE ADAPTER PROTEIN RAPZ"/>
    <property type="match status" value="1"/>
</dbReference>
<accession>A0A7V2SY87</accession>
<feature type="binding site" evidence="4">
    <location>
        <begin position="8"/>
        <end position="15"/>
    </location>
    <ligand>
        <name>ATP</name>
        <dbReference type="ChEBI" id="CHEBI:30616"/>
    </ligand>
</feature>
<dbReference type="GO" id="GO:0005524">
    <property type="term" value="F:ATP binding"/>
    <property type="evidence" value="ECO:0007669"/>
    <property type="project" value="UniProtKB-UniRule"/>
</dbReference>
<evidence type="ECO:0000256" key="1">
    <source>
        <dbReference type="ARBA" id="ARBA00022741"/>
    </source>
</evidence>
<evidence type="ECO:0000259" key="5">
    <source>
        <dbReference type="Pfam" id="PF03668"/>
    </source>
</evidence>
<comment type="caution">
    <text evidence="7">The sequence shown here is derived from an EMBL/GenBank/DDBJ whole genome shotgun (WGS) entry which is preliminary data.</text>
</comment>
<dbReference type="InterPro" id="IPR053931">
    <property type="entry name" value="RapZ_C"/>
</dbReference>
<dbReference type="Pfam" id="PF03668">
    <property type="entry name" value="RapZ-like_N"/>
    <property type="match status" value="1"/>
</dbReference>
<feature type="binding site" evidence="4">
    <location>
        <begin position="57"/>
        <end position="60"/>
    </location>
    <ligand>
        <name>GTP</name>
        <dbReference type="ChEBI" id="CHEBI:37565"/>
    </ligand>
</feature>
<evidence type="ECO:0000313" key="7">
    <source>
        <dbReference type="EMBL" id="HFC91635.1"/>
    </source>
</evidence>
<dbReference type="SUPFAM" id="SSF52540">
    <property type="entry name" value="P-loop containing nucleoside triphosphate hydrolases"/>
    <property type="match status" value="1"/>
</dbReference>